<dbReference type="Proteomes" id="UP001497516">
    <property type="component" value="Chromosome 7"/>
</dbReference>
<proteinExistence type="predicted"/>
<dbReference type="AlphaFoldDB" id="A0AAV2FSM5"/>
<evidence type="ECO:0000313" key="2">
    <source>
        <dbReference type="Proteomes" id="UP001497516"/>
    </source>
</evidence>
<name>A0AAV2FSM5_9ROSI</name>
<organism evidence="1 2">
    <name type="scientific">Linum trigynum</name>
    <dbReference type="NCBI Taxonomy" id="586398"/>
    <lineage>
        <taxon>Eukaryota</taxon>
        <taxon>Viridiplantae</taxon>
        <taxon>Streptophyta</taxon>
        <taxon>Embryophyta</taxon>
        <taxon>Tracheophyta</taxon>
        <taxon>Spermatophyta</taxon>
        <taxon>Magnoliopsida</taxon>
        <taxon>eudicotyledons</taxon>
        <taxon>Gunneridae</taxon>
        <taxon>Pentapetalae</taxon>
        <taxon>rosids</taxon>
        <taxon>fabids</taxon>
        <taxon>Malpighiales</taxon>
        <taxon>Linaceae</taxon>
        <taxon>Linum</taxon>
    </lineage>
</organism>
<keyword evidence="2" id="KW-1185">Reference proteome</keyword>
<evidence type="ECO:0000313" key="1">
    <source>
        <dbReference type="EMBL" id="CAL1401012.1"/>
    </source>
</evidence>
<protein>
    <submittedName>
        <fullName evidence="1">Uncharacterized protein</fullName>
    </submittedName>
</protein>
<gene>
    <name evidence="1" type="ORF">LTRI10_LOCUS41097</name>
</gene>
<reference evidence="1 2" key="1">
    <citation type="submission" date="2024-04" db="EMBL/GenBank/DDBJ databases">
        <authorList>
            <person name="Fracassetti M."/>
        </authorList>
    </citation>
    <scope>NUCLEOTIDE SEQUENCE [LARGE SCALE GENOMIC DNA]</scope>
</reference>
<dbReference type="EMBL" id="OZ034820">
    <property type="protein sequence ID" value="CAL1401012.1"/>
    <property type="molecule type" value="Genomic_DNA"/>
</dbReference>
<sequence>MEENRNEGKSVQSQLWVKRPLGFNFMSLRMPQKEDFLPELPARTSPVLFPQNRAPCYGALTMKEEEEEECGNTRSAHNFFKRMGERLRFKRKLYRGLKLIERLQRLAFKNSPMFPQNRAKERTDWSGHWGVHRDSPPMPRNSFRPWEHY</sequence>
<accession>A0AAV2FSM5</accession>